<organism evidence="1 2">
    <name type="scientific">Lachnobacterium bovis</name>
    <dbReference type="NCBI Taxonomy" id="140626"/>
    <lineage>
        <taxon>Bacteria</taxon>
        <taxon>Bacillati</taxon>
        <taxon>Bacillota</taxon>
        <taxon>Clostridia</taxon>
        <taxon>Lachnospirales</taxon>
        <taxon>Lachnospiraceae</taxon>
        <taxon>Lachnobacterium</taxon>
    </lineage>
</organism>
<sequence length="141" mass="16187">MLTYEKVFNLSTDKKRNLVNTALANGIGSTYLETFMSEAKSTSTINFPKLKAVITNNYYCYYGSFKKAICIVPIADIVNVYSSNMFFNKYDYEQKGIVVETREGTKLYTARVSRNYKKDDYNEALNILIKRCLFNEGNLIA</sequence>
<evidence type="ECO:0000313" key="2">
    <source>
        <dbReference type="Proteomes" id="UP000182471"/>
    </source>
</evidence>
<dbReference type="EMBL" id="FOGW01000038">
    <property type="protein sequence ID" value="SES12666.1"/>
    <property type="molecule type" value="Genomic_DNA"/>
</dbReference>
<protein>
    <recommendedName>
        <fullName evidence="3">YokE-like PH domain-containing protein</fullName>
    </recommendedName>
</protein>
<reference evidence="2" key="1">
    <citation type="submission" date="2016-10" db="EMBL/GenBank/DDBJ databases">
        <authorList>
            <person name="Varghese N."/>
            <person name="Submissions S."/>
        </authorList>
    </citation>
    <scope>NUCLEOTIDE SEQUENCE [LARGE SCALE GENOMIC DNA]</scope>
    <source>
        <strain evidence="2">S1b</strain>
    </source>
</reference>
<accession>A0A1H9UTC9</accession>
<dbReference type="RefSeq" id="WP_074730986.1">
    <property type="nucleotide sequence ID" value="NZ_FOGW01000038.1"/>
</dbReference>
<keyword evidence="2" id="KW-1185">Reference proteome</keyword>
<name>A0A1H9UTC9_9FIRM</name>
<proteinExistence type="predicted"/>
<evidence type="ECO:0000313" key="1">
    <source>
        <dbReference type="EMBL" id="SES12666.1"/>
    </source>
</evidence>
<dbReference type="Proteomes" id="UP000182471">
    <property type="component" value="Unassembled WGS sequence"/>
</dbReference>
<gene>
    <name evidence="1" type="ORF">SAMN02910429_02252</name>
</gene>
<evidence type="ECO:0008006" key="3">
    <source>
        <dbReference type="Google" id="ProtNLM"/>
    </source>
</evidence>
<dbReference type="AlphaFoldDB" id="A0A1H9UTC9"/>